<dbReference type="PANTHER" id="PTHR31547:SF1">
    <property type="entry name" value="MULTIVESICULAR BODY SUBUNIT 12B"/>
    <property type="match status" value="1"/>
</dbReference>
<evidence type="ECO:0000259" key="1">
    <source>
        <dbReference type="PROSITE" id="PS51498"/>
    </source>
</evidence>
<reference evidence="2 3" key="1">
    <citation type="submission" date="2018-11" db="EMBL/GenBank/DDBJ databases">
        <authorList>
            <consortium name="Pathogen Informatics"/>
        </authorList>
    </citation>
    <scope>NUCLEOTIDE SEQUENCE [LARGE SCALE GENOMIC DNA]</scope>
</reference>
<dbReference type="AlphaFoldDB" id="A0A3P8DYA4"/>
<sequence length="120" mass="13754">MAKNVVTDICVVNERERVPKDFTPVDYTYDTSLEERALRRKVLCVKKQLQSRALDAVCDLIILTKQKVSPQGYHMAGYNYVAMPNQRQVHTMLIFSFSLFHSSVVKFLAKNFQIVSPATL</sequence>
<dbReference type="GO" id="GO:0000813">
    <property type="term" value="C:ESCRT I complex"/>
    <property type="evidence" value="ECO:0007669"/>
    <property type="project" value="InterPro"/>
</dbReference>
<dbReference type="InterPro" id="IPR018798">
    <property type="entry name" value="MVB12A/B"/>
</dbReference>
<dbReference type="Gene3D" id="2.100.10.50">
    <property type="match status" value="1"/>
</dbReference>
<dbReference type="GO" id="GO:0019075">
    <property type="term" value="P:virus maturation"/>
    <property type="evidence" value="ECO:0007669"/>
    <property type="project" value="TreeGrafter"/>
</dbReference>
<organism evidence="2 3">
    <name type="scientific">Soboliphyme baturini</name>
    <dbReference type="NCBI Taxonomy" id="241478"/>
    <lineage>
        <taxon>Eukaryota</taxon>
        <taxon>Metazoa</taxon>
        <taxon>Ecdysozoa</taxon>
        <taxon>Nematoda</taxon>
        <taxon>Enoplea</taxon>
        <taxon>Dorylaimia</taxon>
        <taxon>Dioctophymatida</taxon>
        <taxon>Dioctophymatoidea</taxon>
        <taxon>Soboliphymatidae</taxon>
        <taxon>Soboliphyme</taxon>
    </lineage>
</organism>
<dbReference type="GO" id="GO:0042058">
    <property type="term" value="P:regulation of epidermal growth factor receptor signaling pathway"/>
    <property type="evidence" value="ECO:0007669"/>
    <property type="project" value="TreeGrafter"/>
</dbReference>
<protein>
    <recommendedName>
        <fullName evidence="1">MABP domain-containing protein</fullName>
    </recommendedName>
</protein>
<keyword evidence="3" id="KW-1185">Reference proteome</keyword>
<dbReference type="GO" id="GO:0046755">
    <property type="term" value="P:viral budding"/>
    <property type="evidence" value="ECO:0007669"/>
    <property type="project" value="TreeGrafter"/>
</dbReference>
<dbReference type="PANTHER" id="PTHR31547">
    <property type="entry name" value="MULTIVESICULAR BODY SUBUNIT 12B"/>
    <property type="match status" value="1"/>
</dbReference>
<dbReference type="InterPro" id="IPR040297">
    <property type="entry name" value="MVB12B"/>
</dbReference>
<dbReference type="Pfam" id="PF10240">
    <property type="entry name" value="DUF2464"/>
    <property type="match status" value="1"/>
</dbReference>
<dbReference type="PROSITE" id="PS51498">
    <property type="entry name" value="MABP"/>
    <property type="match status" value="1"/>
</dbReference>
<dbReference type="OrthoDB" id="6021306at2759"/>
<evidence type="ECO:0000313" key="3">
    <source>
        <dbReference type="Proteomes" id="UP000270296"/>
    </source>
</evidence>
<dbReference type="EMBL" id="UZAM01007602">
    <property type="protein sequence ID" value="VDP00256.1"/>
    <property type="molecule type" value="Genomic_DNA"/>
</dbReference>
<dbReference type="Proteomes" id="UP000270296">
    <property type="component" value="Unassembled WGS sequence"/>
</dbReference>
<feature type="domain" description="MABP" evidence="1">
    <location>
        <begin position="1"/>
        <end position="99"/>
    </location>
</feature>
<accession>A0A3P8DYA4</accession>
<dbReference type="InterPro" id="IPR023341">
    <property type="entry name" value="MABP"/>
</dbReference>
<dbReference type="GO" id="GO:0005770">
    <property type="term" value="C:late endosome"/>
    <property type="evidence" value="ECO:0007669"/>
    <property type="project" value="TreeGrafter"/>
</dbReference>
<proteinExistence type="predicted"/>
<gene>
    <name evidence="2" type="ORF">SBAD_LOCUS3160</name>
</gene>
<name>A0A3P8DYA4_9BILA</name>
<evidence type="ECO:0000313" key="2">
    <source>
        <dbReference type="EMBL" id="VDP00256.1"/>
    </source>
</evidence>